<dbReference type="EMBL" id="BOOH01000065">
    <property type="protein sequence ID" value="GIH80877.1"/>
    <property type="molecule type" value="Genomic_DNA"/>
</dbReference>
<name>A0A8J3RVV0_9ACTN</name>
<dbReference type="Proteomes" id="UP000616724">
    <property type="component" value="Unassembled WGS sequence"/>
</dbReference>
<dbReference type="AlphaFoldDB" id="A0A8J3RVV0"/>
<gene>
    <name evidence="2" type="ORF">Plo01_73060</name>
</gene>
<feature type="compositionally biased region" description="Polar residues" evidence="1">
    <location>
        <begin position="37"/>
        <end position="47"/>
    </location>
</feature>
<protein>
    <submittedName>
        <fullName evidence="2">Uncharacterized protein</fullName>
    </submittedName>
</protein>
<evidence type="ECO:0000256" key="1">
    <source>
        <dbReference type="SAM" id="MobiDB-lite"/>
    </source>
</evidence>
<dbReference type="RefSeq" id="WP_203895283.1">
    <property type="nucleotide sequence ID" value="NZ_BOOH01000065.1"/>
</dbReference>
<proteinExistence type="predicted"/>
<reference evidence="2 3" key="1">
    <citation type="submission" date="2021-01" db="EMBL/GenBank/DDBJ databases">
        <title>Whole genome shotgun sequence of Planobispora longispora NBRC 13918.</title>
        <authorList>
            <person name="Komaki H."/>
            <person name="Tamura T."/>
        </authorList>
    </citation>
    <scope>NUCLEOTIDE SEQUENCE [LARGE SCALE GENOMIC DNA]</scope>
    <source>
        <strain evidence="2 3">NBRC 13918</strain>
    </source>
</reference>
<accession>A0A8J3RVV0</accession>
<feature type="region of interest" description="Disordered" evidence="1">
    <location>
        <begin position="1"/>
        <end position="72"/>
    </location>
</feature>
<sequence length="631" mass="70469">MESRKLQPKFKTPSLFKKKPKKPKQPAAQGTTPPPSAQNTVTTTTRPAVQGEVKPASGGGFRPRGGHVLERPIPQVLPRVEEKREKPVGRPGQVPVPRIEEKRGEPVGRPGQVLDPHVEKAIEAIIREEESGESGESGRQTGQILVPRGEEAVGDVLRDFEELAQLATVEAPFQHDVRGMRLIVDYTPIARLKPGEEGDFIDEKVRQILGRNVPIGRRFMTAVGDGDPAMARWLMQALCLIADNYRTLQRLGVKPEAIVQRLIKTAGKQVRMSMAVSKQGLVTQVLQISGLMGGKLLADLTVPDQRTRAWLFGLYNPGRGPERQIGDLKPRVLAEKMIKNLSDVVDGEHRVWRTRSGNFTEPHKMEDIGTIGNFIQKFMKEQFGEFLLSATESPYYKNWTYSNELVSTESKPGDDAELLGWLRNRGELVGWSAKYGSPFVEANYNPARPQDKKLLQRIYDHLLGLEDFRKRLKVVSQLTACCAHGGGKIMIQPWYHNPEVSSRIDFRWKRARTLIHEFLHALTHENLLAVKADRRQIPLEGFTEVLTVEVFTRLIAEVQRNPQVRQIILGEGVTEEEARQGPHPGQLTPGYGDAGAKAQLIANEVSIDNIKAAYFLGETKLVGLETKSTGQ</sequence>
<evidence type="ECO:0000313" key="2">
    <source>
        <dbReference type="EMBL" id="GIH80877.1"/>
    </source>
</evidence>
<evidence type="ECO:0000313" key="3">
    <source>
        <dbReference type="Proteomes" id="UP000616724"/>
    </source>
</evidence>
<organism evidence="2 3">
    <name type="scientific">Planobispora longispora</name>
    <dbReference type="NCBI Taxonomy" id="28887"/>
    <lineage>
        <taxon>Bacteria</taxon>
        <taxon>Bacillati</taxon>
        <taxon>Actinomycetota</taxon>
        <taxon>Actinomycetes</taxon>
        <taxon>Streptosporangiales</taxon>
        <taxon>Streptosporangiaceae</taxon>
        <taxon>Planobispora</taxon>
    </lineage>
</organism>
<comment type="caution">
    <text evidence="2">The sequence shown here is derived from an EMBL/GenBank/DDBJ whole genome shotgun (WGS) entry which is preliminary data.</text>
</comment>
<keyword evidence="3" id="KW-1185">Reference proteome</keyword>